<evidence type="ECO:0000256" key="1">
    <source>
        <dbReference type="ARBA" id="ARBA00004651"/>
    </source>
</evidence>
<dbReference type="EMBL" id="BJLQ01000013">
    <property type="protein sequence ID" value="GEA84349.1"/>
    <property type="molecule type" value="Genomic_DNA"/>
</dbReference>
<evidence type="ECO:0000313" key="10">
    <source>
        <dbReference type="Proteomes" id="UP000320461"/>
    </source>
</evidence>
<gene>
    <name evidence="9" type="ORF">CGE01nite_16000</name>
</gene>
<protein>
    <submittedName>
        <fullName evidence="9">MFS transporter</fullName>
    </submittedName>
</protein>
<reference evidence="9 10" key="1">
    <citation type="submission" date="2019-06" db="EMBL/GenBank/DDBJ databases">
        <title>Whole genome shotgun sequence of Cellulomonas gelida NBRC 3748.</title>
        <authorList>
            <person name="Hosoyama A."/>
            <person name="Uohara A."/>
            <person name="Ohji S."/>
            <person name="Ichikawa N."/>
        </authorList>
    </citation>
    <scope>NUCLEOTIDE SEQUENCE [LARGE SCALE GENOMIC DNA]</scope>
    <source>
        <strain evidence="9 10">NBRC 3748</strain>
    </source>
</reference>
<organism evidence="9 10">
    <name type="scientific">Cellulomonas gelida</name>
    <dbReference type="NCBI Taxonomy" id="1712"/>
    <lineage>
        <taxon>Bacteria</taxon>
        <taxon>Bacillati</taxon>
        <taxon>Actinomycetota</taxon>
        <taxon>Actinomycetes</taxon>
        <taxon>Micrococcales</taxon>
        <taxon>Cellulomonadaceae</taxon>
        <taxon>Cellulomonas</taxon>
    </lineage>
</organism>
<dbReference type="CDD" id="cd06173">
    <property type="entry name" value="MFS_MefA_like"/>
    <property type="match status" value="1"/>
</dbReference>
<evidence type="ECO:0000256" key="7">
    <source>
        <dbReference type="SAM" id="Phobius"/>
    </source>
</evidence>
<comment type="caution">
    <text evidence="9">The sequence shown here is derived from an EMBL/GenBank/DDBJ whole genome shotgun (WGS) entry which is preliminary data.</text>
</comment>
<dbReference type="GO" id="GO:0022857">
    <property type="term" value="F:transmembrane transporter activity"/>
    <property type="evidence" value="ECO:0007669"/>
    <property type="project" value="InterPro"/>
</dbReference>
<dbReference type="InterPro" id="IPR011701">
    <property type="entry name" value="MFS"/>
</dbReference>
<evidence type="ECO:0000313" key="9">
    <source>
        <dbReference type="EMBL" id="GEA84349.1"/>
    </source>
</evidence>
<keyword evidence="10" id="KW-1185">Reference proteome</keyword>
<dbReference type="InterPro" id="IPR020846">
    <property type="entry name" value="MFS_dom"/>
</dbReference>
<evidence type="ECO:0000256" key="6">
    <source>
        <dbReference type="SAM" id="MobiDB-lite"/>
    </source>
</evidence>
<keyword evidence="5 7" id="KW-0472">Membrane</keyword>
<keyword evidence="2" id="KW-1003">Cell membrane</keyword>
<dbReference type="PROSITE" id="PS50850">
    <property type="entry name" value="MFS"/>
    <property type="match status" value="1"/>
</dbReference>
<comment type="subcellular location">
    <subcellularLocation>
        <location evidence="1">Cell membrane</location>
        <topology evidence="1">Multi-pass membrane protein</topology>
    </subcellularLocation>
</comment>
<sequence length="458" mass="47067">MTTSTHAPTTATASTGPAATTGTTTSETTNLDPPAAPTTDTPTPVALEPLGRRFTALLTSTGLANLGDGVVQMGAPLVALTLTRSPGQLSLLAAATWLPWLLLGLVGGVVIDRTDRRNAQVLALAARGMLLAAGAALALTDQLSMVVLVLLVLAYGVTEVFADLAQTALVPDLVPRSRLQAANGRVLATQQVTNTFVGSPLAGGLLALGTGWVLGVPAAMAVIAVVVLLRGIPGRYRAERSEPTRASADVREGVRYVVHHPVLRPFVLAGGVMNMANTAYMAVFLLWAVGPGSQVGIRAEHYALLATLFALGAIGGSLLTERLVRRLPELGVMYVCWGVVAPMLLVPVLVPTVEAIGVVMVLLGATNTIGNTISMSLRQRVVPRHLLGRTSGAGRTIGYGLMPIGALLAGVIGEQVGIAPVLVGAAVVTALAASYPVFTVRRSTVRAAEAANPDLATA</sequence>
<dbReference type="OrthoDB" id="145388at2"/>
<accession>A0A4Y3KIW0</accession>
<evidence type="ECO:0000256" key="5">
    <source>
        <dbReference type="ARBA" id="ARBA00023136"/>
    </source>
</evidence>
<feature type="domain" description="Major facilitator superfamily (MFS) profile" evidence="8">
    <location>
        <begin position="53"/>
        <end position="444"/>
    </location>
</feature>
<dbReference type="AlphaFoldDB" id="A0A4Y3KIW0"/>
<feature type="region of interest" description="Disordered" evidence="6">
    <location>
        <begin position="1"/>
        <end position="46"/>
    </location>
</feature>
<feature type="transmembrane region" description="Helical" evidence="7">
    <location>
        <begin position="266"/>
        <end position="289"/>
    </location>
</feature>
<feature type="compositionally biased region" description="Low complexity" evidence="6">
    <location>
        <begin position="1"/>
        <end position="44"/>
    </location>
</feature>
<name>A0A4Y3KIW0_9CELL</name>
<evidence type="ECO:0000256" key="3">
    <source>
        <dbReference type="ARBA" id="ARBA00022692"/>
    </source>
</evidence>
<dbReference type="PANTHER" id="PTHR23513">
    <property type="entry name" value="INTEGRAL MEMBRANE EFFLUX PROTEIN-RELATED"/>
    <property type="match status" value="1"/>
</dbReference>
<evidence type="ECO:0000256" key="2">
    <source>
        <dbReference type="ARBA" id="ARBA00022475"/>
    </source>
</evidence>
<evidence type="ECO:0000259" key="8">
    <source>
        <dbReference type="PROSITE" id="PS50850"/>
    </source>
</evidence>
<keyword evidence="4 7" id="KW-1133">Transmembrane helix</keyword>
<evidence type="ECO:0000256" key="4">
    <source>
        <dbReference type="ARBA" id="ARBA00022989"/>
    </source>
</evidence>
<feature type="transmembrane region" description="Helical" evidence="7">
    <location>
        <begin position="301"/>
        <end position="319"/>
    </location>
</feature>
<dbReference type="PANTHER" id="PTHR23513:SF6">
    <property type="entry name" value="MAJOR FACILITATOR SUPERFAMILY ASSOCIATED DOMAIN-CONTAINING PROTEIN"/>
    <property type="match status" value="1"/>
</dbReference>
<feature type="transmembrane region" description="Helical" evidence="7">
    <location>
        <begin position="331"/>
        <end position="350"/>
    </location>
</feature>
<feature type="transmembrane region" description="Helical" evidence="7">
    <location>
        <begin position="205"/>
        <end position="229"/>
    </location>
</feature>
<dbReference type="InterPro" id="IPR036259">
    <property type="entry name" value="MFS_trans_sf"/>
</dbReference>
<feature type="transmembrane region" description="Helical" evidence="7">
    <location>
        <begin position="396"/>
        <end position="412"/>
    </location>
</feature>
<dbReference type="Pfam" id="PF07690">
    <property type="entry name" value="MFS_1"/>
    <property type="match status" value="1"/>
</dbReference>
<dbReference type="Proteomes" id="UP000320461">
    <property type="component" value="Unassembled WGS sequence"/>
</dbReference>
<feature type="transmembrane region" description="Helical" evidence="7">
    <location>
        <begin position="356"/>
        <end position="375"/>
    </location>
</feature>
<proteinExistence type="predicted"/>
<keyword evidence="3 7" id="KW-0812">Transmembrane</keyword>
<feature type="transmembrane region" description="Helical" evidence="7">
    <location>
        <begin position="89"/>
        <end position="111"/>
    </location>
</feature>
<feature type="transmembrane region" description="Helical" evidence="7">
    <location>
        <begin position="418"/>
        <end position="438"/>
    </location>
</feature>
<dbReference type="GO" id="GO:0005886">
    <property type="term" value="C:plasma membrane"/>
    <property type="evidence" value="ECO:0007669"/>
    <property type="project" value="UniProtKB-SubCell"/>
</dbReference>
<dbReference type="SUPFAM" id="SSF103473">
    <property type="entry name" value="MFS general substrate transporter"/>
    <property type="match status" value="1"/>
</dbReference>
<dbReference type="Gene3D" id="1.20.1250.20">
    <property type="entry name" value="MFS general substrate transporter like domains"/>
    <property type="match status" value="1"/>
</dbReference>
<dbReference type="RefSeq" id="WP_141370120.1">
    <property type="nucleotide sequence ID" value="NZ_BJLQ01000013.1"/>
</dbReference>